<evidence type="ECO:0000313" key="2">
    <source>
        <dbReference type="Proteomes" id="UP001154282"/>
    </source>
</evidence>
<reference evidence="1" key="1">
    <citation type="submission" date="2022-08" db="EMBL/GenBank/DDBJ databases">
        <authorList>
            <person name="Gutierrez-Valencia J."/>
        </authorList>
    </citation>
    <scope>NUCLEOTIDE SEQUENCE</scope>
</reference>
<dbReference type="EMBL" id="CAMGYJ010000010">
    <property type="protein sequence ID" value="CAI0549216.1"/>
    <property type="molecule type" value="Genomic_DNA"/>
</dbReference>
<dbReference type="AlphaFoldDB" id="A0AAV0QWC7"/>
<protein>
    <submittedName>
        <fullName evidence="1">Uncharacterized protein</fullName>
    </submittedName>
</protein>
<gene>
    <name evidence="1" type="ORF">LITE_LOCUS45059</name>
</gene>
<name>A0AAV0QWC7_9ROSI</name>
<organism evidence="1 2">
    <name type="scientific">Linum tenue</name>
    <dbReference type="NCBI Taxonomy" id="586396"/>
    <lineage>
        <taxon>Eukaryota</taxon>
        <taxon>Viridiplantae</taxon>
        <taxon>Streptophyta</taxon>
        <taxon>Embryophyta</taxon>
        <taxon>Tracheophyta</taxon>
        <taxon>Spermatophyta</taxon>
        <taxon>Magnoliopsida</taxon>
        <taxon>eudicotyledons</taxon>
        <taxon>Gunneridae</taxon>
        <taxon>Pentapetalae</taxon>
        <taxon>rosids</taxon>
        <taxon>fabids</taxon>
        <taxon>Malpighiales</taxon>
        <taxon>Linaceae</taxon>
        <taxon>Linum</taxon>
    </lineage>
</organism>
<dbReference type="Proteomes" id="UP001154282">
    <property type="component" value="Unassembled WGS sequence"/>
</dbReference>
<proteinExistence type="predicted"/>
<accession>A0AAV0QWC7</accession>
<evidence type="ECO:0000313" key="1">
    <source>
        <dbReference type="EMBL" id="CAI0549216.1"/>
    </source>
</evidence>
<sequence length="48" mass="5417">MVTARASIDVAEGMKEMGTIGDGDRSFPAEMAMRQREQKKFYSNKIHP</sequence>
<comment type="caution">
    <text evidence="1">The sequence shown here is derived from an EMBL/GenBank/DDBJ whole genome shotgun (WGS) entry which is preliminary data.</text>
</comment>
<keyword evidence="2" id="KW-1185">Reference proteome</keyword>